<dbReference type="Gene3D" id="2.10.110.10">
    <property type="entry name" value="Cysteine Rich Protein"/>
    <property type="match status" value="3"/>
</dbReference>
<dbReference type="EMBL" id="CM032181">
    <property type="protein sequence ID" value="KAG7099348.1"/>
    <property type="molecule type" value="Genomic_DNA"/>
</dbReference>
<evidence type="ECO:0000256" key="6">
    <source>
        <dbReference type="PROSITE-ProRule" id="PRU00125"/>
    </source>
</evidence>
<feature type="region of interest" description="Disordered" evidence="7">
    <location>
        <begin position="670"/>
        <end position="737"/>
    </location>
</feature>
<evidence type="ECO:0000256" key="3">
    <source>
        <dbReference type="ARBA" id="ARBA00022737"/>
    </source>
</evidence>
<feature type="compositionally biased region" description="Basic and acidic residues" evidence="7">
    <location>
        <begin position="47"/>
        <end position="59"/>
    </location>
</feature>
<feature type="compositionally biased region" description="Polar residues" evidence="7">
    <location>
        <begin position="263"/>
        <end position="273"/>
    </location>
</feature>
<feature type="region of interest" description="Disordered" evidence="7">
    <location>
        <begin position="23"/>
        <end position="91"/>
    </location>
</feature>
<feature type="compositionally biased region" description="Basic and acidic residues" evidence="7">
    <location>
        <begin position="366"/>
        <end position="382"/>
    </location>
</feature>
<dbReference type="InterPro" id="IPR001781">
    <property type="entry name" value="Znf_LIM"/>
</dbReference>
<dbReference type="AlphaFoldDB" id="A0A9P7V336"/>
<dbReference type="KEGG" id="more:E1B28_001204"/>
<gene>
    <name evidence="9" type="ORF">E1B28_001204</name>
</gene>
<feature type="compositionally biased region" description="Basic and acidic residues" evidence="7">
    <location>
        <begin position="275"/>
        <end position="292"/>
    </location>
</feature>
<dbReference type="SMART" id="SM00132">
    <property type="entry name" value="LIM"/>
    <property type="match status" value="2"/>
</dbReference>
<name>A0A9P7V336_9AGAR</name>
<keyword evidence="10" id="KW-1185">Reference proteome</keyword>
<evidence type="ECO:0000256" key="5">
    <source>
        <dbReference type="ARBA" id="ARBA00023242"/>
    </source>
</evidence>
<feature type="compositionally biased region" description="Basic residues" evidence="7">
    <location>
        <begin position="435"/>
        <end position="445"/>
    </location>
</feature>
<dbReference type="CDD" id="cd08368">
    <property type="entry name" value="LIM"/>
    <property type="match status" value="2"/>
</dbReference>
<evidence type="ECO:0000313" key="9">
    <source>
        <dbReference type="EMBL" id="KAG7099348.1"/>
    </source>
</evidence>
<feature type="region of interest" description="Disordered" evidence="7">
    <location>
        <begin position="872"/>
        <end position="912"/>
    </location>
</feature>
<dbReference type="OrthoDB" id="1112565at2759"/>
<comment type="subcellular location">
    <subcellularLocation>
        <location evidence="1">Nucleus</location>
    </subcellularLocation>
</comment>
<reference evidence="9" key="1">
    <citation type="journal article" date="2021" name="Genome Biol. Evol.">
        <title>The assembled and annotated genome of the fairy-ring fungus Marasmius oreades.</title>
        <authorList>
            <person name="Hiltunen M."/>
            <person name="Ament-Velasquez S.L."/>
            <person name="Johannesson H."/>
        </authorList>
    </citation>
    <scope>NUCLEOTIDE SEQUENCE</scope>
    <source>
        <strain evidence="9">03SP1</strain>
    </source>
</reference>
<dbReference type="RefSeq" id="XP_043015818.1">
    <property type="nucleotide sequence ID" value="XM_043147113.1"/>
</dbReference>
<feature type="compositionally biased region" description="Polar residues" evidence="7">
    <location>
        <begin position="529"/>
        <end position="552"/>
    </location>
</feature>
<evidence type="ECO:0000313" key="10">
    <source>
        <dbReference type="Proteomes" id="UP001049176"/>
    </source>
</evidence>
<evidence type="ECO:0000259" key="8">
    <source>
        <dbReference type="PROSITE" id="PS50023"/>
    </source>
</evidence>
<dbReference type="GO" id="GO:0005634">
    <property type="term" value="C:nucleus"/>
    <property type="evidence" value="ECO:0007669"/>
    <property type="project" value="UniProtKB-SubCell"/>
</dbReference>
<dbReference type="GeneID" id="66070280"/>
<feature type="compositionally biased region" description="Polar residues" evidence="7">
    <location>
        <begin position="878"/>
        <end position="890"/>
    </location>
</feature>
<dbReference type="PANTHER" id="PTHR24215:SF35">
    <property type="entry name" value="MUSCLE LIM PROTEIN MLP84B"/>
    <property type="match status" value="1"/>
</dbReference>
<feature type="region of interest" description="Disordered" evidence="7">
    <location>
        <begin position="417"/>
        <end position="505"/>
    </location>
</feature>
<evidence type="ECO:0000256" key="1">
    <source>
        <dbReference type="ARBA" id="ARBA00004123"/>
    </source>
</evidence>
<keyword evidence="4 6" id="KW-0862">Zinc</keyword>
<dbReference type="Proteomes" id="UP001049176">
    <property type="component" value="Chromosome 1"/>
</dbReference>
<evidence type="ECO:0000256" key="4">
    <source>
        <dbReference type="ARBA" id="ARBA00022833"/>
    </source>
</evidence>
<keyword evidence="6" id="KW-0440">LIM domain</keyword>
<dbReference type="PROSITE" id="PS00478">
    <property type="entry name" value="LIM_DOMAIN_1"/>
    <property type="match status" value="1"/>
</dbReference>
<sequence length="925" mass="98571">MGFCRRCGDIVVGPRCKCGGTPTAPSVSFGSNTPEKHQDRWSSTYVSRDKDKSPTRTRPEPASCSTSATKRFSRPNFPTTPPTSHPLGGRVSAHIASSTSHFNRPPSPLKYSTVACPESDILPSLTSNPTGHLAKVYGSVLQSKESLDKHACSICHAAFPPDVTIYPEPLPDPSCPPRFLCRSCFTSNGGSKGVCPGCSRPVLALKAEGPFIEAASNYWHKKCFKCDGCQINIGDVPMLDLLGRPSCADCFENCLKRDRTPKKNCSSANSGTGTPDRKLGGLDHSRDNKIRESSPALEELEQRLGIQKSSPSLEELSHRLSMVGRNSRSGSPRAGSRYSVDSESPVRGSPSFRSSIAPDTTSPLFERTKRYSRSESIGKVRSDQSGSSSPIRPKSGSSSPAPTHEQIEEMKRRFVTPNPSLCDLPELAPKPSPSHPKRRSIRHTRSSGSLSDFPIDFFAPGSPDSPATPDLLSDVSDSTTQISPSGPVSPLQTHQDNSPVTPLHPSELVLRRTRTDSMNYANDDIIVEETNSQLNTPTQTPNSKSYVDSARSSAAHAKSPPTTASAVSPLRGSLTKRSQSIPISPPPQITSSSTCAKCRGVVLSVRHGGQYVTVPTEDGDAVQSYHTKCFTCAACHKPFREGSRGQSLFVKGPKGPCHVECCPPTPPRKASVSGSIPPIPPISPPSNVLKPSTSTSSNSSSSGTIRYSSRYSRPPTTTLVTTSSTSSSTRFGSLSSCPGCRRSVSPMERGVVPGPQGTRWHASCLVCGGKKTTNGFVARQERRKDGPGCGKKLDSAAKGDAEGGIWCRECWLMLPGYFRASPCGSPMRGPLVPTHTGSGKVTPQLTGTTTIARQFTGLGSGSGEVQLLRQLTGGGRSPTRSLSPTKQLGSGTRPRPKSVIGMRSSKSVDEGRGMFLVRQLTGSGP</sequence>
<comment type="caution">
    <text evidence="9">The sequence shown here is derived from an EMBL/GenBank/DDBJ whole genome shotgun (WGS) entry which is preliminary data.</text>
</comment>
<feature type="region of interest" description="Disordered" evidence="7">
    <location>
        <begin position="260"/>
        <end position="405"/>
    </location>
</feature>
<dbReference type="GO" id="GO:0046872">
    <property type="term" value="F:metal ion binding"/>
    <property type="evidence" value="ECO:0007669"/>
    <property type="project" value="UniProtKB-KW"/>
</dbReference>
<organism evidence="9 10">
    <name type="scientific">Marasmius oreades</name>
    <name type="common">fairy-ring Marasmius</name>
    <dbReference type="NCBI Taxonomy" id="181124"/>
    <lineage>
        <taxon>Eukaryota</taxon>
        <taxon>Fungi</taxon>
        <taxon>Dikarya</taxon>
        <taxon>Basidiomycota</taxon>
        <taxon>Agaricomycotina</taxon>
        <taxon>Agaricomycetes</taxon>
        <taxon>Agaricomycetidae</taxon>
        <taxon>Agaricales</taxon>
        <taxon>Marasmiineae</taxon>
        <taxon>Marasmiaceae</taxon>
        <taxon>Marasmius</taxon>
    </lineage>
</organism>
<dbReference type="PANTHER" id="PTHR24215">
    <property type="entry name" value="RHO-GTPASE-ACTIVATING PROTEIN LRG1"/>
    <property type="match status" value="1"/>
</dbReference>
<dbReference type="GO" id="GO:0005737">
    <property type="term" value="C:cytoplasm"/>
    <property type="evidence" value="ECO:0007669"/>
    <property type="project" value="TreeGrafter"/>
</dbReference>
<feature type="domain" description="LIM zinc-binding" evidence="8">
    <location>
        <begin position="193"/>
        <end position="257"/>
    </location>
</feature>
<feature type="region of interest" description="Disordered" evidence="7">
    <location>
        <begin position="528"/>
        <end position="589"/>
    </location>
</feature>
<keyword evidence="2 6" id="KW-0479">Metal-binding</keyword>
<dbReference type="GO" id="GO:0030695">
    <property type="term" value="F:GTPase regulator activity"/>
    <property type="evidence" value="ECO:0007669"/>
    <property type="project" value="UniProtKB-ARBA"/>
</dbReference>
<dbReference type="Pfam" id="PF00412">
    <property type="entry name" value="LIM"/>
    <property type="match status" value="1"/>
</dbReference>
<feature type="compositionally biased region" description="Low complexity" evidence="7">
    <location>
        <begin position="385"/>
        <end position="400"/>
    </location>
</feature>
<dbReference type="PROSITE" id="PS50023">
    <property type="entry name" value="LIM_DOMAIN_2"/>
    <property type="match status" value="1"/>
</dbReference>
<feature type="compositionally biased region" description="Low complexity" evidence="7">
    <location>
        <begin position="692"/>
        <end position="736"/>
    </location>
</feature>
<evidence type="ECO:0000256" key="2">
    <source>
        <dbReference type="ARBA" id="ARBA00022723"/>
    </source>
</evidence>
<keyword evidence="5" id="KW-0539">Nucleus</keyword>
<feature type="compositionally biased region" description="Polar residues" evidence="7">
    <location>
        <begin position="351"/>
        <end position="363"/>
    </location>
</feature>
<proteinExistence type="predicted"/>
<dbReference type="GO" id="GO:0030036">
    <property type="term" value="P:actin cytoskeleton organization"/>
    <property type="evidence" value="ECO:0007669"/>
    <property type="project" value="TreeGrafter"/>
</dbReference>
<feature type="compositionally biased region" description="Polar residues" evidence="7">
    <location>
        <begin position="475"/>
        <end position="500"/>
    </location>
</feature>
<feature type="compositionally biased region" description="Polar residues" evidence="7">
    <location>
        <begin position="23"/>
        <end position="33"/>
    </location>
</feature>
<protein>
    <recommendedName>
        <fullName evidence="8">LIM zinc-binding domain-containing protein</fullName>
    </recommendedName>
</protein>
<accession>A0A9P7V336</accession>
<keyword evidence="3" id="KW-0677">Repeat</keyword>
<evidence type="ECO:0000256" key="7">
    <source>
        <dbReference type="SAM" id="MobiDB-lite"/>
    </source>
</evidence>